<reference evidence="2 3" key="1">
    <citation type="submission" date="2018-02" db="EMBL/GenBank/DDBJ databases">
        <title>FDA/CDC Antimicrobial Resistant Isolate Bank Genome Sequencing.</title>
        <authorList>
            <person name="Benahmed F.H."/>
            <person name="Lutgring J.D."/>
            <person name="Yoo B."/>
            <person name="Machado M."/>
            <person name="Brown A."/>
            <person name="McAllister G."/>
            <person name="Perry A."/>
            <person name="Halpin A.L."/>
            <person name="Vavikolanu K."/>
            <person name="Ott S."/>
            <person name="Zhao X."/>
            <person name="Tallon L.J."/>
            <person name="Sadzewicz L."/>
            <person name="Aluvathingal J."/>
            <person name="Nadendla S."/>
            <person name="Voskania-kordi A."/>
            <person name="Simonyan V."/>
            <person name="Patel J."/>
            <person name="Shawar R.M."/>
        </authorList>
    </citation>
    <scope>NUCLEOTIDE SEQUENCE [LARGE SCALE GENOMIC DNA]</scope>
    <source>
        <strain evidence="2 3">AR_0356</strain>
    </source>
</reference>
<dbReference type="Proteomes" id="UP000238390">
    <property type="component" value="Chromosome"/>
</dbReference>
<keyword evidence="2" id="KW-0687">Ribonucleoprotein</keyword>
<name>A0A2R3IZZ7_9PSED</name>
<sequence>MPGVGPESIPRKREAGSPTPIPASCAGTDARLPAPASSCRPASLSDADPDGR</sequence>
<evidence type="ECO:0000313" key="3">
    <source>
        <dbReference type="Proteomes" id="UP000238390"/>
    </source>
</evidence>
<organism evidence="2 3">
    <name type="scientific">Pseudomonas paraeruginosa</name>
    <dbReference type="NCBI Taxonomy" id="2994495"/>
    <lineage>
        <taxon>Bacteria</taxon>
        <taxon>Pseudomonadati</taxon>
        <taxon>Pseudomonadota</taxon>
        <taxon>Gammaproteobacteria</taxon>
        <taxon>Pseudomonadales</taxon>
        <taxon>Pseudomonadaceae</taxon>
        <taxon>Pseudomonas</taxon>
    </lineage>
</organism>
<protein>
    <submittedName>
        <fullName evidence="2">30S ribosomal protein S15</fullName>
    </submittedName>
</protein>
<accession>A0A2R3IZZ7</accession>
<evidence type="ECO:0000313" key="2">
    <source>
        <dbReference type="EMBL" id="AVK07502.1"/>
    </source>
</evidence>
<keyword evidence="2" id="KW-0689">Ribosomal protein</keyword>
<feature type="region of interest" description="Disordered" evidence="1">
    <location>
        <begin position="1"/>
        <end position="52"/>
    </location>
</feature>
<keyword evidence="3" id="KW-1185">Reference proteome</keyword>
<dbReference type="EMBL" id="CP027169">
    <property type="protein sequence ID" value="AVK07502.1"/>
    <property type="molecule type" value="Genomic_DNA"/>
</dbReference>
<dbReference type="GO" id="GO:0005840">
    <property type="term" value="C:ribosome"/>
    <property type="evidence" value="ECO:0007669"/>
    <property type="project" value="UniProtKB-KW"/>
</dbReference>
<dbReference type="AlphaFoldDB" id="A0A2R3IZZ7"/>
<proteinExistence type="predicted"/>
<gene>
    <name evidence="2" type="ORF">CSB93_0289</name>
</gene>
<evidence type="ECO:0000256" key="1">
    <source>
        <dbReference type="SAM" id="MobiDB-lite"/>
    </source>
</evidence>